<accession>A0AAJ6YGV1</accession>
<dbReference type="GO" id="GO:1905786">
    <property type="term" value="P:positive regulation of anaphase-promoting complex-dependent catabolic process"/>
    <property type="evidence" value="ECO:0007669"/>
    <property type="project" value="TreeGrafter"/>
</dbReference>
<keyword evidence="1" id="KW-0853">WD repeat</keyword>
<reference evidence="4" key="1">
    <citation type="submission" date="2025-08" db="UniProtKB">
        <authorList>
            <consortium name="RefSeq"/>
        </authorList>
    </citation>
    <scope>IDENTIFICATION</scope>
</reference>
<dbReference type="RefSeq" id="XP_011497839.1">
    <property type="nucleotide sequence ID" value="XM_011499537.1"/>
</dbReference>
<dbReference type="GeneID" id="105362177"/>
<dbReference type="InterPro" id="IPR033010">
    <property type="entry name" value="Cdc20/Fizzy"/>
</dbReference>
<sequence>MLTKSGISKVSPGLRASTTIQPASWGNNQPERTRHVLLPLRLASADDRFIPRRRGVNVDVSHYHHTRNAVSEKDGVYLDVFEEVKNATDRWRRKYMDNAFQILNILNGLHNKRVLNIGESSSIDLKKLKLREFNDDCQWDCRPRKQPLMNMKGENLKSYRDHGAQIFRFAMAIRFKNLIDWSSKNILAAGLADTMCICNVDFKHLSKVYRIDHTSYLCCLKWNNEGNQIAMSGVDGSTSTYDTHSNKVIWTRKCPCYDIHPKKCKVSCTIWAKMDEHIINACDDGCLSILSSSNGSLITSKHFHREIFSISVSPNDQYLVVSGTDKLVKLFDYPSLVQLFEIVFYACIKAFAWHPWSSGILCIGGGPGDASVSLWNVNSQRQLGYRKVKFVGSVDSMMFNKLSGELLVHWYYLENDRLRSKIAILAGLDHIVDAVPIQSEHRMLNIVWSPDHTKLAMQYRDTLVIWNFFGNEFHKWIKTKKKQKNKDSKSNLRSYYFDIHTTTEPYIALTNSRRGKDFSYYDIR</sequence>
<protein>
    <submittedName>
        <fullName evidence="4">Cell division cycle 20.5, cofactor of APC complex-like</fullName>
    </submittedName>
</protein>
<keyword evidence="2" id="KW-0677">Repeat</keyword>
<dbReference type="InterPro" id="IPR036322">
    <property type="entry name" value="WD40_repeat_dom_sf"/>
</dbReference>
<dbReference type="PANTHER" id="PTHR19918">
    <property type="entry name" value="CELL DIVISION CYCLE 20 CDC20 FIZZY -RELATED"/>
    <property type="match status" value="1"/>
</dbReference>
<dbReference type="GO" id="GO:0031145">
    <property type="term" value="P:anaphase-promoting complex-dependent catabolic process"/>
    <property type="evidence" value="ECO:0007669"/>
    <property type="project" value="TreeGrafter"/>
</dbReference>
<dbReference type="AlphaFoldDB" id="A0AAJ6YGV1"/>
<evidence type="ECO:0000256" key="2">
    <source>
        <dbReference type="ARBA" id="ARBA00022737"/>
    </source>
</evidence>
<gene>
    <name evidence="4" type="primary">LOC105362177</name>
</gene>
<dbReference type="GO" id="GO:1990757">
    <property type="term" value="F:ubiquitin ligase activator activity"/>
    <property type="evidence" value="ECO:0007669"/>
    <property type="project" value="TreeGrafter"/>
</dbReference>
<organism evidence="3 4">
    <name type="scientific">Ceratosolen solmsi marchali</name>
    <dbReference type="NCBI Taxonomy" id="326594"/>
    <lineage>
        <taxon>Eukaryota</taxon>
        <taxon>Metazoa</taxon>
        <taxon>Ecdysozoa</taxon>
        <taxon>Arthropoda</taxon>
        <taxon>Hexapoda</taxon>
        <taxon>Insecta</taxon>
        <taxon>Pterygota</taxon>
        <taxon>Neoptera</taxon>
        <taxon>Endopterygota</taxon>
        <taxon>Hymenoptera</taxon>
        <taxon>Apocrita</taxon>
        <taxon>Proctotrupomorpha</taxon>
        <taxon>Chalcidoidea</taxon>
        <taxon>Agaonidae</taxon>
        <taxon>Agaoninae</taxon>
        <taxon>Ceratosolen</taxon>
    </lineage>
</organism>
<evidence type="ECO:0000256" key="1">
    <source>
        <dbReference type="ARBA" id="ARBA00022574"/>
    </source>
</evidence>
<dbReference type="GO" id="GO:0005680">
    <property type="term" value="C:anaphase-promoting complex"/>
    <property type="evidence" value="ECO:0007669"/>
    <property type="project" value="TreeGrafter"/>
</dbReference>
<dbReference type="InterPro" id="IPR001680">
    <property type="entry name" value="WD40_rpt"/>
</dbReference>
<keyword evidence="3" id="KW-1185">Reference proteome</keyword>
<dbReference type="SMART" id="SM00320">
    <property type="entry name" value="WD40"/>
    <property type="match status" value="4"/>
</dbReference>
<dbReference type="KEGG" id="csol:105362177"/>
<dbReference type="SUPFAM" id="SSF50978">
    <property type="entry name" value="WD40 repeat-like"/>
    <property type="match status" value="1"/>
</dbReference>
<dbReference type="Gene3D" id="2.130.10.10">
    <property type="entry name" value="YVTN repeat-like/Quinoprotein amine dehydrogenase"/>
    <property type="match status" value="1"/>
</dbReference>
<dbReference type="Proteomes" id="UP000695007">
    <property type="component" value="Unplaced"/>
</dbReference>
<dbReference type="PANTHER" id="PTHR19918:SF52">
    <property type="entry name" value="PROTEIN CORTEX"/>
    <property type="match status" value="1"/>
</dbReference>
<evidence type="ECO:0000313" key="3">
    <source>
        <dbReference type="Proteomes" id="UP000695007"/>
    </source>
</evidence>
<name>A0AAJ6YGV1_9HYME</name>
<proteinExistence type="predicted"/>
<dbReference type="GO" id="GO:0010997">
    <property type="term" value="F:anaphase-promoting complex binding"/>
    <property type="evidence" value="ECO:0007669"/>
    <property type="project" value="InterPro"/>
</dbReference>
<dbReference type="InterPro" id="IPR015943">
    <property type="entry name" value="WD40/YVTN_repeat-like_dom_sf"/>
</dbReference>
<dbReference type="Pfam" id="PF00400">
    <property type="entry name" value="WD40"/>
    <property type="match status" value="1"/>
</dbReference>
<evidence type="ECO:0000313" key="4">
    <source>
        <dbReference type="RefSeq" id="XP_011497839.1"/>
    </source>
</evidence>